<accession>A0AAD9NDG7</accession>
<dbReference type="Proteomes" id="UP001208570">
    <property type="component" value="Unassembled WGS sequence"/>
</dbReference>
<proteinExistence type="predicted"/>
<organism evidence="1 2">
    <name type="scientific">Paralvinella palmiformis</name>
    <dbReference type="NCBI Taxonomy" id="53620"/>
    <lineage>
        <taxon>Eukaryota</taxon>
        <taxon>Metazoa</taxon>
        <taxon>Spiralia</taxon>
        <taxon>Lophotrochozoa</taxon>
        <taxon>Annelida</taxon>
        <taxon>Polychaeta</taxon>
        <taxon>Sedentaria</taxon>
        <taxon>Canalipalpata</taxon>
        <taxon>Terebellida</taxon>
        <taxon>Terebelliformia</taxon>
        <taxon>Alvinellidae</taxon>
        <taxon>Paralvinella</taxon>
    </lineage>
</organism>
<dbReference type="EMBL" id="JAODUP010000067">
    <property type="protein sequence ID" value="KAK2164231.1"/>
    <property type="molecule type" value="Genomic_DNA"/>
</dbReference>
<evidence type="ECO:0000313" key="1">
    <source>
        <dbReference type="EMBL" id="KAK2164231.1"/>
    </source>
</evidence>
<reference evidence="1" key="1">
    <citation type="journal article" date="2023" name="Mol. Biol. Evol.">
        <title>Third-Generation Sequencing Reveals the Adaptive Role of the Epigenome in Three Deep-Sea Polychaetes.</title>
        <authorList>
            <person name="Perez M."/>
            <person name="Aroh O."/>
            <person name="Sun Y."/>
            <person name="Lan Y."/>
            <person name="Juniper S.K."/>
            <person name="Young C.R."/>
            <person name="Angers B."/>
            <person name="Qian P.Y."/>
        </authorList>
    </citation>
    <scope>NUCLEOTIDE SEQUENCE</scope>
    <source>
        <strain evidence="1">P08H-3</strain>
    </source>
</reference>
<comment type="caution">
    <text evidence="1">The sequence shown here is derived from an EMBL/GenBank/DDBJ whole genome shotgun (WGS) entry which is preliminary data.</text>
</comment>
<dbReference type="InterPro" id="IPR045860">
    <property type="entry name" value="Snake_toxin-like_sf"/>
</dbReference>
<dbReference type="Gene3D" id="2.10.60.10">
    <property type="entry name" value="CD59"/>
    <property type="match status" value="1"/>
</dbReference>
<gene>
    <name evidence="1" type="ORF">LSH36_67g02063</name>
</gene>
<dbReference type="AlphaFoldDB" id="A0AAD9NDG7"/>
<sequence length="129" mass="14540">MIQITDNNFLSPAECRLHCYECATSTLPSMSRQDCLDGKAEFVQCGTTDKYCVMLRYTEHESQGHDQASKVVLRRGCSPEFLGNYCQYRTLRDGTQSSVCVSTCAESGCNNLPSTVDMDGYMDFFGRRR</sequence>
<name>A0AAD9NDG7_9ANNE</name>
<keyword evidence="2" id="KW-1185">Reference proteome</keyword>
<protein>
    <submittedName>
        <fullName evidence="1">Uncharacterized protein</fullName>
    </submittedName>
</protein>
<evidence type="ECO:0000313" key="2">
    <source>
        <dbReference type="Proteomes" id="UP001208570"/>
    </source>
</evidence>